<feature type="domain" description="Aminoglycoside phosphotransferase" evidence="2">
    <location>
        <begin position="25"/>
        <end position="255"/>
    </location>
</feature>
<dbReference type="InterPro" id="IPR050249">
    <property type="entry name" value="Pseudomonas-type_ThrB"/>
</dbReference>
<gene>
    <name evidence="3" type="primary">thrB_1</name>
    <name evidence="3" type="ORF">PH7735_00225</name>
</gene>
<comment type="similarity">
    <text evidence="1">Belongs to the pseudomonas-type ThrB family.</text>
</comment>
<dbReference type="Gene3D" id="3.90.1200.10">
    <property type="match status" value="1"/>
</dbReference>
<dbReference type="PANTHER" id="PTHR21064:SF6">
    <property type="entry name" value="AMINOGLYCOSIDE PHOSPHOTRANSFERASE DOMAIN-CONTAINING PROTEIN"/>
    <property type="match status" value="1"/>
</dbReference>
<proteinExistence type="inferred from homology"/>
<dbReference type="EMBL" id="CYTW01000001">
    <property type="protein sequence ID" value="CUJ83076.1"/>
    <property type="molecule type" value="Genomic_DNA"/>
</dbReference>
<evidence type="ECO:0000256" key="1">
    <source>
        <dbReference type="ARBA" id="ARBA00038240"/>
    </source>
</evidence>
<dbReference type="GO" id="GO:0004413">
    <property type="term" value="F:homoserine kinase activity"/>
    <property type="evidence" value="ECO:0007669"/>
    <property type="project" value="UniProtKB-EC"/>
</dbReference>
<keyword evidence="3" id="KW-0418">Kinase</keyword>
<dbReference type="GeneID" id="83879324"/>
<dbReference type="SUPFAM" id="SSF56112">
    <property type="entry name" value="Protein kinase-like (PK-like)"/>
    <property type="match status" value="1"/>
</dbReference>
<dbReference type="InterPro" id="IPR002575">
    <property type="entry name" value="Aminoglycoside_PTrfase"/>
</dbReference>
<accession>A0A0P1I0F7</accession>
<dbReference type="STRING" id="1715693.PH7735_00225"/>
<protein>
    <submittedName>
        <fullName evidence="3">Homoserine kinase</fullName>
        <ecNumber evidence="3">2.7.1.39</ecNumber>
    </submittedName>
</protein>
<dbReference type="Proteomes" id="UP000051870">
    <property type="component" value="Unassembled WGS sequence"/>
</dbReference>
<name>A0A0P1I0F7_9RHOB</name>
<evidence type="ECO:0000259" key="2">
    <source>
        <dbReference type="Pfam" id="PF01636"/>
    </source>
</evidence>
<dbReference type="PANTHER" id="PTHR21064">
    <property type="entry name" value="AMINOGLYCOSIDE PHOSPHOTRANSFERASE DOMAIN-CONTAINING PROTEIN-RELATED"/>
    <property type="match status" value="1"/>
</dbReference>
<dbReference type="RefSeq" id="WP_058309499.1">
    <property type="nucleotide sequence ID" value="NZ_CYTW01000001.1"/>
</dbReference>
<keyword evidence="3" id="KW-0808">Transferase</keyword>
<reference evidence="4" key="1">
    <citation type="submission" date="2015-09" db="EMBL/GenBank/DDBJ databases">
        <authorList>
            <person name="Rodrigo-Torres Lidia"/>
            <person name="Arahal R.David."/>
        </authorList>
    </citation>
    <scope>NUCLEOTIDE SEQUENCE [LARGE SCALE GENOMIC DNA]</scope>
    <source>
        <strain evidence="4">CECT 7735</strain>
    </source>
</reference>
<dbReference type="Pfam" id="PF01636">
    <property type="entry name" value="APH"/>
    <property type="match status" value="1"/>
</dbReference>
<dbReference type="InterPro" id="IPR011009">
    <property type="entry name" value="Kinase-like_dom_sf"/>
</dbReference>
<keyword evidence="4" id="KW-1185">Reference proteome</keyword>
<evidence type="ECO:0000313" key="4">
    <source>
        <dbReference type="Proteomes" id="UP000051870"/>
    </source>
</evidence>
<dbReference type="EC" id="2.7.1.39" evidence="3"/>
<evidence type="ECO:0000313" key="3">
    <source>
        <dbReference type="EMBL" id="CUJ83076.1"/>
    </source>
</evidence>
<sequence>MTNSSLKDALQLWNLSGSSPDLLAERENRVYAVSHGDQKYALRLHRPGYRSLNELRSELAWMKYLSQQGLHVPTPIATADGQLIPKVGDSHASLLTWLDGVPIGKGTSITSGQPVEVARKVGAQMARLHMITDQWQRPADFERPKWTAEEIVGETPLWGRFWEHPDLRPDEIAILQAVRQAAQDDCAILEQDVGLIHADLLTENLVMHEGKIGILDFDDCVIGYRAFELATFLLRYLEQPDFKEIRAALLEGYSARAQISQQALGLALLLRALTYVGWIVPRLNEPGNQTRSTRMIARALGLAQNYLEGRQ</sequence>
<dbReference type="AlphaFoldDB" id="A0A0P1I0F7"/>
<organism evidence="3 4">
    <name type="scientific">Shimia thalassica</name>
    <dbReference type="NCBI Taxonomy" id="1715693"/>
    <lineage>
        <taxon>Bacteria</taxon>
        <taxon>Pseudomonadati</taxon>
        <taxon>Pseudomonadota</taxon>
        <taxon>Alphaproteobacteria</taxon>
        <taxon>Rhodobacterales</taxon>
        <taxon>Roseobacteraceae</taxon>
    </lineage>
</organism>
<dbReference type="Gene3D" id="3.30.200.20">
    <property type="entry name" value="Phosphorylase Kinase, domain 1"/>
    <property type="match status" value="1"/>
</dbReference>